<evidence type="ECO:0000256" key="8">
    <source>
        <dbReference type="RuleBase" id="RU003750"/>
    </source>
</evidence>
<feature type="transmembrane region" description="Helical" evidence="10">
    <location>
        <begin position="237"/>
        <end position="256"/>
    </location>
</feature>
<organism evidence="11 12">
    <name type="scientific">Neofusicoccum ribis</name>
    <dbReference type="NCBI Taxonomy" id="45134"/>
    <lineage>
        <taxon>Eukaryota</taxon>
        <taxon>Fungi</taxon>
        <taxon>Dikarya</taxon>
        <taxon>Ascomycota</taxon>
        <taxon>Pezizomycotina</taxon>
        <taxon>Dothideomycetes</taxon>
        <taxon>Dothideomycetes incertae sedis</taxon>
        <taxon>Botryosphaeriales</taxon>
        <taxon>Botryosphaeriaceae</taxon>
        <taxon>Neofusicoccum</taxon>
    </lineage>
</organism>
<dbReference type="PROSITE" id="PS00379">
    <property type="entry name" value="CDP_ALCOHOL_P_TRANSF"/>
    <property type="match status" value="1"/>
</dbReference>
<keyword evidence="4 10" id="KW-1133">Transmembrane helix</keyword>
<evidence type="ECO:0000256" key="6">
    <source>
        <dbReference type="ARBA" id="ARBA00023136"/>
    </source>
</evidence>
<dbReference type="Gene3D" id="1.20.120.1760">
    <property type="match status" value="1"/>
</dbReference>
<keyword evidence="6 10" id="KW-0472">Membrane</keyword>
<feature type="compositionally biased region" description="Polar residues" evidence="9">
    <location>
        <begin position="1"/>
        <end position="21"/>
    </location>
</feature>
<evidence type="ECO:0000256" key="5">
    <source>
        <dbReference type="ARBA" id="ARBA00023098"/>
    </source>
</evidence>
<evidence type="ECO:0000256" key="4">
    <source>
        <dbReference type="ARBA" id="ARBA00022989"/>
    </source>
</evidence>
<feature type="transmembrane region" description="Helical" evidence="10">
    <location>
        <begin position="164"/>
        <end position="184"/>
    </location>
</feature>
<evidence type="ECO:0000256" key="2">
    <source>
        <dbReference type="ARBA" id="ARBA00022679"/>
    </source>
</evidence>
<keyword evidence="2 8" id="KW-0808">Transferase</keyword>
<keyword evidence="12" id="KW-1185">Reference proteome</keyword>
<feature type="region of interest" description="Disordered" evidence="9">
    <location>
        <begin position="1"/>
        <end position="22"/>
    </location>
</feature>
<dbReference type="InterPro" id="IPR043130">
    <property type="entry name" value="CDP-OH_PTrfase_TM_dom"/>
</dbReference>
<dbReference type="PANTHER" id="PTHR15362">
    <property type="entry name" value="PHOSPHATIDYLINOSITOL SYNTHASE"/>
    <property type="match status" value="1"/>
</dbReference>
<keyword evidence="3 10" id="KW-0812">Transmembrane</keyword>
<dbReference type="PANTHER" id="PTHR15362:SF4">
    <property type="entry name" value="CDP-DIACYLGLYCEROL--INOSITOL 3-PHOSPHATIDYLTRANSFERASE"/>
    <property type="match status" value="1"/>
</dbReference>
<evidence type="ECO:0000256" key="7">
    <source>
        <dbReference type="ARBA" id="ARBA00023264"/>
    </source>
</evidence>
<gene>
    <name evidence="11" type="primary">pis1</name>
    <name evidence="11" type="ORF">SLS56_000385</name>
</gene>
<protein>
    <submittedName>
        <fullName evidence="11">Phosphatidylinositol synthase 1 (CDP-alcohol phosphatidyltransferase1)</fullName>
    </submittedName>
</protein>
<evidence type="ECO:0000256" key="3">
    <source>
        <dbReference type="ARBA" id="ARBA00022692"/>
    </source>
</evidence>
<reference evidence="11 12" key="1">
    <citation type="submission" date="2024-02" db="EMBL/GenBank/DDBJ databases">
        <title>De novo assembly and annotation of 12 fungi associated with fruit tree decline syndrome in Ontario, Canada.</title>
        <authorList>
            <person name="Sulman M."/>
            <person name="Ellouze W."/>
            <person name="Ilyukhin E."/>
        </authorList>
    </citation>
    <scope>NUCLEOTIDE SEQUENCE [LARGE SCALE GENOMIC DNA]</scope>
    <source>
        <strain evidence="11 12">M1-105</strain>
    </source>
</reference>
<keyword evidence="5" id="KW-0443">Lipid metabolism</keyword>
<dbReference type="InterPro" id="IPR000462">
    <property type="entry name" value="CDP-OH_P_trans"/>
</dbReference>
<evidence type="ECO:0000313" key="11">
    <source>
        <dbReference type="EMBL" id="KAL1637830.1"/>
    </source>
</evidence>
<dbReference type="EMBL" id="JAJVDC020000002">
    <property type="protein sequence ID" value="KAL1637830.1"/>
    <property type="molecule type" value="Genomic_DNA"/>
</dbReference>
<comment type="subcellular location">
    <subcellularLocation>
        <location evidence="1">Membrane</location>
        <topology evidence="1">Multi-pass membrane protein</topology>
    </subcellularLocation>
</comment>
<keyword evidence="7" id="KW-1208">Phospholipid metabolism</keyword>
<accession>A0ABR3TE95</accession>
<name>A0ABR3TE95_9PEZI</name>
<evidence type="ECO:0000313" key="12">
    <source>
        <dbReference type="Proteomes" id="UP001521116"/>
    </source>
</evidence>
<proteinExistence type="inferred from homology"/>
<evidence type="ECO:0000256" key="1">
    <source>
        <dbReference type="ARBA" id="ARBA00004141"/>
    </source>
</evidence>
<comment type="similarity">
    <text evidence="8">Belongs to the CDP-alcohol phosphatidyltransferase class-I family.</text>
</comment>
<evidence type="ECO:0000256" key="9">
    <source>
        <dbReference type="SAM" id="MobiDB-lite"/>
    </source>
</evidence>
<evidence type="ECO:0000256" key="10">
    <source>
        <dbReference type="SAM" id="Phobius"/>
    </source>
</evidence>
<comment type="caution">
    <text evidence="11">The sequence shown here is derived from an EMBL/GenBank/DDBJ whole genome shotgun (WGS) entry which is preliminary data.</text>
</comment>
<dbReference type="Pfam" id="PF01066">
    <property type="entry name" value="CDP-OH_P_transf"/>
    <property type="match status" value="1"/>
</dbReference>
<dbReference type="InterPro" id="IPR048254">
    <property type="entry name" value="CDP_ALCOHOL_P_TRANSF_CS"/>
</dbReference>
<dbReference type="Proteomes" id="UP001521116">
    <property type="component" value="Unassembled WGS sequence"/>
</dbReference>
<sequence length="286" mass="31564">MSTTEKPLANGNGSLKPQASQPEEEENIFTFIPNQIGYSRIVLAIASLYYMPLHPRTCSLLYSVSCLLDALDGVAARKFNQSTKFGAVLDMVTDRCTTACLLVFLASAFPRWSIVFQGLISLDLASHYMHMYATLTMGGSGQSHKKVDESRSWILKQYYSNNKVLFTFCAMNELFFIALYLLSFSSPLLTPSLLQPAGEPSSLTPGSPAAPKPSLLFTSPWSAGAMEMARANKMDSTVPWILAIVSFPVMAGKQFINVVQLVKASKWLAEGDREERKKLGLPKKRN</sequence>